<evidence type="ECO:0000313" key="1">
    <source>
        <dbReference type="EMBL" id="ABS17477.1"/>
    </source>
</evidence>
<accession>A6X8C3</accession>
<dbReference type="KEGG" id="oan:Oant_4708"/>
<dbReference type="EMBL" id="CP000762">
    <property type="protein sequence ID" value="ABS17477.1"/>
    <property type="molecule type" value="Genomic_DNA"/>
</dbReference>
<geneLocation type="plasmid" evidence="1 2">
    <name>pOANT03</name>
</geneLocation>
<name>A6X8C3_BRUA4</name>
<proteinExistence type="predicted"/>
<sequence length="235" mass="26010">MRICHGTSSIHLDSILREGLKPRGQKPSNWQASSHADLVYLSQAYALHYAGNAADKEGGDILLVEIDTDLLPASSSMLADEDAILSALSMGIIERPSFANYDPDLALHDVAELITADLDKFAEIGADAEWSLSVIGNCTHHGVIPPDAITRIVSYSAEANWWIGFNDPVIAIPNFRYLGGEFTKTQLCLMGRKDEAEPIPTMFPMTFSLNDLDDHIRGMKKEEWHRVNGRLIEVY</sequence>
<organism evidence="1 2">
    <name type="scientific">Brucella anthropi (strain ATCC 49188 / DSM 6882 / CCUG 24695 / JCM 21032 / LMG 3331 / NBRC 15819 / NCTC 12168 / Alc 37)</name>
    <name type="common">Ochrobactrum anthropi</name>
    <dbReference type="NCBI Taxonomy" id="439375"/>
    <lineage>
        <taxon>Bacteria</taxon>
        <taxon>Pseudomonadati</taxon>
        <taxon>Pseudomonadota</taxon>
        <taxon>Alphaproteobacteria</taxon>
        <taxon>Hyphomicrobiales</taxon>
        <taxon>Brucellaceae</taxon>
        <taxon>Brucella/Ochrobactrum group</taxon>
        <taxon>Brucella</taxon>
    </lineage>
</organism>
<dbReference type="AlphaFoldDB" id="A6X8C3"/>
<keyword evidence="2" id="KW-1185">Reference proteome</keyword>
<gene>
    <name evidence="1" type="ordered locus">Oant_4708</name>
</gene>
<dbReference type="HOGENOM" id="CLU_1218160_0_0_5"/>
<keyword evidence="1" id="KW-0614">Plasmid</keyword>
<evidence type="ECO:0000313" key="2">
    <source>
        <dbReference type="Proteomes" id="UP000002301"/>
    </source>
</evidence>
<reference evidence="1 2" key="1">
    <citation type="journal article" date="2011" name="J. Bacteriol.">
        <title>Genome of Ochrobactrum anthropi ATCC 49188 T, a versatile opportunistic pathogen and symbiont of several eukaryotic hosts.</title>
        <authorList>
            <person name="Chain P.S."/>
            <person name="Lang D.M."/>
            <person name="Comerci D.J."/>
            <person name="Malfatti S.A."/>
            <person name="Vergez L.M."/>
            <person name="Shin M."/>
            <person name="Ugalde R.A."/>
            <person name="Garcia E."/>
            <person name="Tolmasky M.E."/>
        </authorList>
    </citation>
    <scope>NUCLEOTIDE SEQUENCE [LARGE SCALE GENOMIC DNA]</scope>
    <source>
        <strain evidence="2">ATCC 49188 / DSM 6882 / CCUG 24695 / JCM 21032 / LMG 3331 / NBRC 15819 / NCTC 12168 / Alc 37</strain>
    </source>
</reference>
<protein>
    <submittedName>
        <fullName evidence="1">Uncharacterized protein</fullName>
    </submittedName>
</protein>
<dbReference type="RefSeq" id="WP_011983083.1">
    <property type="nucleotide sequence ID" value="NC_009671.1"/>
</dbReference>
<dbReference type="Proteomes" id="UP000002301">
    <property type="component" value="Plasmid pOANT03"/>
</dbReference>